<gene>
    <name evidence="1" type="ORF">AMOR_18720</name>
</gene>
<reference evidence="2" key="1">
    <citation type="journal article" date="2022" name="Int. J. Syst. Evol. Microbiol.">
        <title>Anaeromyxobacter oryzae sp. nov., Anaeromyxobacter diazotrophicus sp. nov. and Anaeromyxobacter paludicola sp. nov., isolated from paddy soils.</title>
        <authorList>
            <person name="Itoh H."/>
            <person name="Xu Z."/>
            <person name="Mise K."/>
            <person name="Masuda Y."/>
            <person name="Ushijima N."/>
            <person name="Hayakawa C."/>
            <person name="Shiratori Y."/>
            <person name="Senoo K."/>
        </authorList>
    </citation>
    <scope>NUCLEOTIDE SEQUENCE [LARGE SCALE GENOMIC DNA]</scope>
    <source>
        <strain evidence="2">Red232</strain>
    </source>
</reference>
<evidence type="ECO:0008006" key="3">
    <source>
        <dbReference type="Google" id="ProtNLM"/>
    </source>
</evidence>
<dbReference type="RefSeq" id="WP_248360557.1">
    <property type="nucleotide sequence ID" value="NZ_AP025591.1"/>
</dbReference>
<organism evidence="1 2">
    <name type="scientific">Anaeromyxobacter oryzae</name>
    <dbReference type="NCBI Taxonomy" id="2918170"/>
    <lineage>
        <taxon>Bacteria</taxon>
        <taxon>Pseudomonadati</taxon>
        <taxon>Myxococcota</taxon>
        <taxon>Myxococcia</taxon>
        <taxon>Myxococcales</taxon>
        <taxon>Cystobacterineae</taxon>
        <taxon>Anaeromyxobacteraceae</taxon>
        <taxon>Anaeromyxobacter</taxon>
    </lineage>
</organism>
<accession>A0ABM7WTQ8</accession>
<keyword evidence="2" id="KW-1185">Reference proteome</keyword>
<evidence type="ECO:0000313" key="2">
    <source>
        <dbReference type="Proteomes" id="UP001162891"/>
    </source>
</evidence>
<sequence>MGRPSRESYLAAEKRRRALRTRDGIVDLAEWRAALPAVAGLERLLHDPPWLEGVRLAPAAKVGFELRVTILSDSAEARACLPTAVNEVPVRVIVRNPGVGRAGRS</sequence>
<name>A0ABM7WTQ8_9BACT</name>
<dbReference type="Proteomes" id="UP001162891">
    <property type="component" value="Chromosome"/>
</dbReference>
<protein>
    <recommendedName>
        <fullName evidence="3">DUF721 domain-containing protein</fullName>
    </recommendedName>
</protein>
<dbReference type="EMBL" id="AP025591">
    <property type="protein sequence ID" value="BDG02876.1"/>
    <property type="molecule type" value="Genomic_DNA"/>
</dbReference>
<proteinExistence type="predicted"/>
<evidence type="ECO:0000313" key="1">
    <source>
        <dbReference type="EMBL" id="BDG02876.1"/>
    </source>
</evidence>